<evidence type="ECO:0000313" key="2">
    <source>
        <dbReference type="EMBL" id="KAJ8897304.1"/>
    </source>
</evidence>
<keyword evidence="3" id="KW-1185">Reference proteome</keyword>
<proteinExistence type="predicted"/>
<dbReference type="EMBL" id="JARBHB010000001">
    <property type="protein sequence ID" value="KAJ8897304.1"/>
    <property type="molecule type" value="Genomic_DNA"/>
</dbReference>
<feature type="region of interest" description="Disordered" evidence="1">
    <location>
        <begin position="1"/>
        <end position="35"/>
    </location>
</feature>
<reference evidence="2 3" key="1">
    <citation type="submission" date="2023-02" db="EMBL/GenBank/DDBJ databases">
        <title>LHISI_Scaffold_Assembly.</title>
        <authorList>
            <person name="Stuart O.P."/>
            <person name="Cleave R."/>
            <person name="Magrath M.J.L."/>
            <person name="Mikheyev A.S."/>
        </authorList>
    </citation>
    <scope>NUCLEOTIDE SEQUENCE [LARGE SCALE GENOMIC DNA]</scope>
    <source>
        <strain evidence="2">Daus_M_001</strain>
        <tissue evidence="2">Leg muscle</tissue>
    </source>
</reference>
<feature type="compositionally biased region" description="Basic and acidic residues" evidence="1">
    <location>
        <begin position="8"/>
        <end position="17"/>
    </location>
</feature>
<dbReference type="Proteomes" id="UP001159363">
    <property type="component" value="Chromosome 1"/>
</dbReference>
<feature type="region of interest" description="Disordered" evidence="1">
    <location>
        <begin position="142"/>
        <end position="178"/>
    </location>
</feature>
<protein>
    <submittedName>
        <fullName evidence="2">Uncharacterized protein</fullName>
    </submittedName>
</protein>
<comment type="caution">
    <text evidence="2">The sequence shown here is derived from an EMBL/GenBank/DDBJ whole genome shotgun (WGS) entry which is preliminary data.</text>
</comment>
<feature type="region of interest" description="Disordered" evidence="1">
    <location>
        <begin position="195"/>
        <end position="222"/>
    </location>
</feature>
<sequence>MAGGNGRSLRDPTDQRHRPARFPIAKTLERPRRELGPVRLGRSKDTTFAAPFAFDYSASCGTPSMIGTSASDGGMTQRIMFSDESRSNFNADDGRSSIWRRSACACGREGASTVSLVEWKANTRAGGRAARALSSHARSLPFEHHSKSGMNPCGLRRASPTPGGKRVNRTAASPLPPEGRMALFSGRYASHVSTAAPTRQCPTVSRRPPLAETTTPAARGQEPTAQWYGGDRKVILGPTGIATPLCVIF</sequence>
<name>A0ABQ9IKT8_9NEOP</name>
<gene>
    <name evidence="2" type="ORF">PR048_002650</name>
</gene>
<accession>A0ABQ9IKT8</accession>
<evidence type="ECO:0000256" key="1">
    <source>
        <dbReference type="SAM" id="MobiDB-lite"/>
    </source>
</evidence>
<organism evidence="2 3">
    <name type="scientific">Dryococelus australis</name>
    <dbReference type="NCBI Taxonomy" id="614101"/>
    <lineage>
        <taxon>Eukaryota</taxon>
        <taxon>Metazoa</taxon>
        <taxon>Ecdysozoa</taxon>
        <taxon>Arthropoda</taxon>
        <taxon>Hexapoda</taxon>
        <taxon>Insecta</taxon>
        <taxon>Pterygota</taxon>
        <taxon>Neoptera</taxon>
        <taxon>Polyneoptera</taxon>
        <taxon>Phasmatodea</taxon>
        <taxon>Verophasmatodea</taxon>
        <taxon>Anareolatae</taxon>
        <taxon>Phasmatidae</taxon>
        <taxon>Eurycanthinae</taxon>
        <taxon>Dryococelus</taxon>
    </lineage>
</organism>
<evidence type="ECO:0000313" key="3">
    <source>
        <dbReference type="Proteomes" id="UP001159363"/>
    </source>
</evidence>